<dbReference type="InterPro" id="IPR007021">
    <property type="entry name" value="DUF659"/>
</dbReference>
<organism evidence="4 5">
    <name type="scientific">Linum trigynum</name>
    <dbReference type="NCBI Taxonomy" id="586398"/>
    <lineage>
        <taxon>Eukaryota</taxon>
        <taxon>Viridiplantae</taxon>
        <taxon>Streptophyta</taxon>
        <taxon>Embryophyta</taxon>
        <taxon>Tracheophyta</taxon>
        <taxon>Spermatophyta</taxon>
        <taxon>Magnoliopsida</taxon>
        <taxon>eudicotyledons</taxon>
        <taxon>Gunneridae</taxon>
        <taxon>Pentapetalae</taxon>
        <taxon>rosids</taxon>
        <taxon>fabids</taxon>
        <taxon>Malpighiales</taxon>
        <taxon>Linaceae</taxon>
        <taxon>Linum</taxon>
    </lineage>
</organism>
<dbReference type="Pfam" id="PF04937">
    <property type="entry name" value="DUF659"/>
    <property type="match status" value="1"/>
</dbReference>
<sequence length="714" mass="81390">MSEANPTSVPVDIDDGENAFPEQLTATPLRKYVVMVGEKKNNKWICSFGCRGDPYTGTYSRIRAHFLGRIPGMKAGGIAVCSKVTKSELEKMKQEEDGAKRVFTRKVSCPAVQILPPTSKIGVMKNDTKIISDMFDLVSRHDIDGLIGRFFYGCGIPFNVARSPFFYEMVRGLIEGSKGYKPPSSEKLRTNLLDKERSKVDRALTGIRDQWPTFGVFIVSNGWSNVKNQPLINVLAVSGGRAVFLEGIDCSGDEKTGVYIAEILLKAIDQVGIYNVVQVLTDNASACKRAGEIIMERHPHIFWSGCLAHTLSLLMKDIASSHYPSLRFIGFLYKKAKGIVKYIRNHSMVLHIFRKFSALDVIQVKKTRFGHHFVVLERLSKLKNHLISMVLSDEWESLKNGKSTSNLSHDEVKNTILDADFWLKLKLVLSFTRPIWKMISFCNSDKAIVGEVYPRMEDMVNFIQLSLVDRVEVKDIVEFLVMERWRKMNVPLHLLAYVLTPFYYSKKWLMSSSPTGDKRAKPHADPEIQKIYLDVVDRIIGNSVEATRARVQLSDFVSNTGIFARPQAICDRDVLPAVQWWNLHGAAAPELYSLAVRVLSQSVNTSCAERVWSTYSFIHSVKRNRLNTDRAESLVYVHYNNRLLTRYREDYEKEYKDWDYYVEDDMINFDMQQIEDKDFSSHDEDDAAIPSSSMPNPPQVTREDGRQPKRSRIA</sequence>
<feature type="region of interest" description="Disordered" evidence="1">
    <location>
        <begin position="678"/>
        <end position="714"/>
    </location>
</feature>
<keyword evidence="5" id="KW-1185">Reference proteome</keyword>
<dbReference type="SUPFAM" id="SSF53098">
    <property type="entry name" value="Ribonuclease H-like"/>
    <property type="match status" value="1"/>
</dbReference>
<gene>
    <name evidence="4" type="ORF">LTRI10_LOCUS3171</name>
</gene>
<evidence type="ECO:0000259" key="2">
    <source>
        <dbReference type="Pfam" id="PF04937"/>
    </source>
</evidence>
<proteinExistence type="predicted"/>
<evidence type="ECO:0008006" key="6">
    <source>
        <dbReference type="Google" id="ProtNLM"/>
    </source>
</evidence>
<evidence type="ECO:0000259" key="3">
    <source>
        <dbReference type="Pfam" id="PF05699"/>
    </source>
</evidence>
<dbReference type="Proteomes" id="UP001497516">
    <property type="component" value="Chromosome 1"/>
</dbReference>
<dbReference type="InterPro" id="IPR012337">
    <property type="entry name" value="RNaseH-like_sf"/>
</dbReference>
<dbReference type="GO" id="GO:0046983">
    <property type="term" value="F:protein dimerization activity"/>
    <property type="evidence" value="ECO:0007669"/>
    <property type="project" value="InterPro"/>
</dbReference>
<dbReference type="EMBL" id="OZ034813">
    <property type="protein sequence ID" value="CAL1355405.1"/>
    <property type="molecule type" value="Genomic_DNA"/>
</dbReference>
<dbReference type="PANTHER" id="PTHR32166:SF81">
    <property type="entry name" value="OS06G0658400 PROTEIN"/>
    <property type="match status" value="1"/>
</dbReference>
<dbReference type="AlphaFoldDB" id="A0AAV2CFV4"/>
<dbReference type="PANTHER" id="PTHR32166">
    <property type="entry name" value="OSJNBA0013A04.12 PROTEIN"/>
    <property type="match status" value="1"/>
</dbReference>
<dbReference type="InterPro" id="IPR008906">
    <property type="entry name" value="HATC_C_dom"/>
</dbReference>
<evidence type="ECO:0000313" key="4">
    <source>
        <dbReference type="EMBL" id="CAL1355405.1"/>
    </source>
</evidence>
<feature type="domain" description="HAT C-terminal dimerisation" evidence="3">
    <location>
        <begin position="575"/>
        <end position="640"/>
    </location>
</feature>
<name>A0AAV2CFV4_9ROSI</name>
<reference evidence="4 5" key="1">
    <citation type="submission" date="2024-04" db="EMBL/GenBank/DDBJ databases">
        <authorList>
            <person name="Fracassetti M."/>
        </authorList>
    </citation>
    <scope>NUCLEOTIDE SEQUENCE [LARGE SCALE GENOMIC DNA]</scope>
</reference>
<evidence type="ECO:0000256" key="1">
    <source>
        <dbReference type="SAM" id="MobiDB-lite"/>
    </source>
</evidence>
<accession>A0AAV2CFV4</accession>
<protein>
    <recommendedName>
        <fullName evidence="6">Transposase</fullName>
    </recommendedName>
</protein>
<evidence type="ECO:0000313" key="5">
    <source>
        <dbReference type="Proteomes" id="UP001497516"/>
    </source>
</evidence>
<feature type="domain" description="DUF659" evidence="2">
    <location>
        <begin position="183"/>
        <end position="328"/>
    </location>
</feature>
<dbReference type="Pfam" id="PF05699">
    <property type="entry name" value="Dimer_Tnp_hAT"/>
    <property type="match status" value="1"/>
</dbReference>